<evidence type="ECO:0000259" key="2">
    <source>
        <dbReference type="Pfam" id="PF08722"/>
    </source>
</evidence>
<dbReference type="InterPro" id="IPR014833">
    <property type="entry name" value="TnsA_N"/>
</dbReference>
<feature type="domain" description="TnsA endonuclease N-terminal" evidence="2">
    <location>
        <begin position="84"/>
        <end position="159"/>
    </location>
</feature>
<dbReference type="KEGG" id="orn:DV701_13890"/>
<evidence type="ECO:0000313" key="3">
    <source>
        <dbReference type="EMBL" id="AXH97063.1"/>
    </source>
</evidence>
<evidence type="ECO:0000313" key="4">
    <source>
        <dbReference type="Proteomes" id="UP000253790"/>
    </source>
</evidence>
<dbReference type="OrthoDB" id="3403133at2"/>
<gene>
    <name evidence="3" type="ORF">DV701_13890</name>
</gene>
<feature type="compositionally biased region" description="Polar residues" evidence="1">
    <location>
        <begin position="180"/>
        <end position="191"/>
    </location>
</feature>
<keyword evidence="3" id="KW-0255">Endonuclease</keyword>
<dbReference type="GO" id="GO:0004519">
    <property type="term" value="F:endonuclease activity"/>
    <property type="evidence" value="ECO:0007669"/>
    <property type="project" value="UniProtKB-KW"/>
</dbReference>
<feature type="compositionally biased region" description="Pro residues" evidence="1">
    <location>
        <begin position="231"/>
        <end position="244"/>
    </location>
</feature>
<dbReference type="EMBL" id="CP031229">
    <property type="protein sequence ID" value="AXH97063.1"/>
    <property type="molecule type" value="Genomic_DNA"/>
</dbReference>
<dbReference type="Pfam" id="PF08722">
    <property type="entry name" value="Tn7_TnsA-like_N"/>
    <property type="match status" value="1"/>
</dbReference>
<dbReference type="Proteomes" id="UP000253790">
    <property type="component" value="Chromosome"/>
</dbReference>
<sequence length="257" mass="27759">MGHDGRVGVREVSLRYCNVAGDEVTTTWREARAELIVEGLPVRIPPSYRGQGNYPGLFWSATNRRTLVYESLLELDRLWLADFDPTVVGIATQPFQITGSGTGAQPSHVPDVLLVHVDRTVTLVDVKPAEFLDKPAVRAQFDWTRGLCRDKGWGYEVFSGGDPVVLRTIKALAVGRRSARPSTGCCTTPTSVRPAATASASPKPSPVRGEPVELSNQTGGGHPASWADPMATPPPGQIPWPPPGRFLVRHRAVPTGP</sequence>
<keyword evidence="3" id="KW-0540">Nuclease</keyword>
<accession>A0A345NPV5</accession>
<feature type="compositionally biased region" description="Basic residues" evidence="1">
    <location>
        <begin position="247"/>
        <end position="257"/>
    </location>
</feature>
<keyword evidence="3" id="KW-0378">Hydrolase</keyword>
<organism evidence="3 4">
    <name type="scientific">Ornithinimicrobium avium</name>
    <dbReference type="NCBI Taxonomy" id="2283195"/>
    <lineage>
        <taxon>Bacteria</taxon>
        <taxon>Bacillati</taxon>
        <taxon>Actinomycetota</taxon>
        <taxon>Actinomycetes</taxon>
        <taxon>Micrococcales</taxon>
        <taxon>Ornithinimicrobiaceae</taxon>
        <taxon>Ornithinimicrobium</taxon>
    </lineage>
</organism>
<dbReference type="NCBIfam" id="NF033179">
    <property type="entry name" value="TnsA_like_Actin"/>
    <property type="match status" value="1"/>
</dbReference>
<dbReference type="InterPro" id="IPR048000">
    <property type="entry name" value="TnsA-like"/>
</dbReference>
<keyword evidence="4" id="KW-1185">Reference proteome</keyword>
<protein>
    <submittedName>
        <fullName evidence="3">TnsA-like heteromeric transposase endonuclease subunit</fullName>
    </submittedName>
</protein>
<feature type="region of interest" description="Disordered" evidence="1">
    <location>
        <begin position="179"/>
        <end position="257"/>
    </location>
</feature>
<evidence type="ECO:0000256" key="1">
    <source>
        <dbReference type="SAM" id="MobiDB-lite"/>
    </source>
</evidence>
<name>A0A345NPV5_9MICO</name>
<reference evidence="3 4" key="1">
    <citation type="submission" date="2018-07" db="EMBL/GenBank/DDBJ databases">
        <title>Complete genome sequencing of Ornithinimicrobium sp. AMA3305.</title>
        <authorList>
            <person name="Bae J.-W."/>
        </authorList>
    </citation>
    <scope>NUCLEOTIDE SEQUENCE [LARGE SCALE GENOMIC DNA]</scope>
    <source>
        <strain evidence="3 4">AMA3305</strain>
    </source>
</reference>
<proteinExistence type="predicted"/>
<dbReference type="AlphaFoldDB" id="A0A345NPV5"/>